<organism evidence="1 2">
    <name type="scientific">Rhodobium gokarnense</name>
    <dbReference type="NCBI Taxonomy" id="364296"/>
    <lineage>
        <taxon>Bacteria</taxon>
        <taxon>Pseudomonadati</taxon>
        <taxon>Pseudomonadota</taxon>
        <taxon>Alphaproteobacteria</taxon>
        <taxon>Hyphomicrobiales</taxon>
        <taxon>Rhodobiaceae</taxon>
        <taxon>Rhodobium</taxon>
    </lineage>
</organism>
<reference evidence="2" key="1">
    <citation type="submission" date="2023-07" db="EMBL/GenBank/DDBJ databases">
        <title>Genome sequencing of Purple Non-Sulfur Bacteria from various extreme environments.</title>
        <authorList>
            <person name="Mayer M."/>
        </authorList>
    </citation>
    <scope>NUCLEOTIDE SEQUENCE [LARGE SCALE GENOMIC DNA]</scope>
    <source>
        <strain evidence="2">DSM 17935</strain>
    </source>
</reference>
<comment type="caution">
    <text evidence="1">The sequence shown here is derived from an EMBL/GenBank/DDBJ whole genome shotgun (WGS) entry which is preliminary data.</text>
</comment>
<dbReference type="RefSeq" id="WP_264603313.1">
    <property type="nucleotide sequence ID" value="NZ_JAOQNS010000014.1"/>
</dbReference>
<evidence type="ECO:0008006" key="3">
    <source>
        <dbReference type="Google" id="ProtNLM"/>
    </source>
</evidence>
<protein>
    <recommendedName>
        <fullName evidence="3">Tail protein</fullName>
    </recommendedName>
</protein>
<dbReference type="Proteomes" id="UP001209755">
    <property type="component" value="Unassembled WGS sequence"/>
</dbReference>
<accession>A0ABT3HH48</accession>
<gene>
    <name evidence="1" type="ORF">M2319_004094</name>
</gene>
<evidence type="ECO:0000313" key="2">
    <source>
        <dbReference type="Proteomes" id="UP001209755"/>
    </source>
</evidence>
<sequence length="313" mass="33223">MAFADSSGTRLAFVAESTDGTTPASPSFQNLRFTGESLNYNKETVSSEEIRADRNVSDSIDVGYAVAGDIEGELSYGTLDPLLEGLFQSTWSSNVLKNGTTKKFFTFEKTFEQGATDSYMRFTGCQIGAMTLNINARERVTYTMSVMGRGHTSSAAALSGATYTAANTNAISAASNDVSALTLTGISPAPTVMSLTVNIENNLREQTAVGTQGLVGIGSGRCVVTGSISIYFENLAAYDAFVNHTDVGISWTVGSVTNEKYTINIPKAKFTTGTVPTPGNDQDIMLDFEWQGLYSTASSPPNNATIILTRAVA</sequence>
<dbReference type="InterPro" id="IPR044000">
    <property type="entry name" value="Phage_tube_2"/>
</dbReference>
<dbReference type="Pfam" id="PF18906">
    <property type="entry name" value="Phage_tube_2"/>
    <property type="match status" value="1"/>
</dbReference>
<proteinExistence type="predicted"/>
<evidence type="ECO:0000313" key="1">
    <source>
        <dbReference type="EMBL" id="MCW2309735.1"/>
    </source>
</evidence>
<name>A0ABT3HH48_9HYPH</name>
<keyword evidence="2" id="KW-1185">Reference proteome</keyword>
<dbReference type="EMBL" id="JAOQNS010000014">
    <property type="protein sequence ID" value="MCW2309735.1"/>
    <property type="molecule type" value="Genomic_DNA"/>
</dbReference>